<evidence type="ECO:0000256" key="1">
    <source>
        <dbReference type="SAM" id="MobiDB-lite"/>
    </source>
</evidence>
<feature type="compositionally biased region" description="Low complexity" evidence="1">
    <location>
        <begin position="98"/>
        <end position="107"/>
    </location>
</feature>
<feature type="region of interest" description="Disordered" evidence="1">
    <location>
        <begin position="72"/>
        <end position="128"/>
    </location>
</feature>
<evidence type="ECO:0000313" key="3">
    <source>
        <dbReference type="Proteomes" id="UP001153269"/>
    </source>
</evidence>
<gene>
    <name evidence="2" type="ORF">PLEPLA_LOCUS22300</name>
</gene>
<name>A0A9N7YQK0_PLEPL</name>
<comment type="caution">
    <text evidence="2">The sequence shown here is derived from an EMBL/GenBank/DDBJ whole genome shotgun (WGS) entry which is preliminary data.</text>
</comment>
<proteinExistence type="predicted"/>
<protein>
    <submittedName>
        <fullName evidence="2">Uncharacterized protein</fullName>
    </submittedName>
</protein>
<reference evidence="2" key="1">
    <citation type="submission" date="2020-03" db="EMBL/GenBank/DDBJ databases">
        <authorList>
            <person name="Weist P."/>
        </authorList>
    </citation>
    <scope>NUCLEOTIDE SEQUENCE</scope>
</reference>
<dbReference type="AlphaFoldDB" id="A0A9N7YQK0"/>
<keyword evidence="3" id="KW-1185">Reference proteome</keyword>
<dbReference type="Proteomes" id="UP001153269">
    <property type="component" value="Unassembled WGS sequence"/>
</dbReference>
<evidence type="ECO:0000313" key="2">
    <source>
        <dbReference type="EMBL" id="CAB1434240.1"/>
    </source>
</evidence>
<dbReference type="EMBL" id="CADEAL010001646">
    <property type="protein sequence ID" value="CAB1434240.1"/>
    <property type="molecule type" value="Genomic_DNA"/>
</dbReference>
<organism evidence="2 3">
    <name type="scientific">Pleuronectes platessa</name>
    <name type="common">European plaice</name>
    <dbReference type="NCBI Taxonomy" id="8262"/>
    <lineage>
        <taxon>Eukaryota</taxon>
        <taxon>Metazoa</taxon>
        <taxon>Chordata</taxon>
        <taxon>Craniata</taxon>
        <taxon>Vertebrata</taxon>
        <taxon>Euteleostomi</taxon>
        <taxon>Actinopterygii</taxon>
        <taxon>Neopterygii</taxon>
        <taxon>Teleostei</taxon>
        <taxon>Neoteleostei</taxon>
        <taxon>Acanthomorphata</taxon>
        <taxon>Carangaria</taxon>
        <taxon>Pleuronectiformes</taxon>
        <taxon>Pleuronectoidei</taxon>
        <taxon>Pleuronectidae</taxon>
        <taxon>Pleuronectes</taxon>
    </lineage>
</organism>
<accession>A0A9N7YQK0</accession>
<sequence length="141" mass="14710">MATPGKRSDWCPAACDCSVCSSTSGTPGVVCCGVSRGVWETAGVRFRAPLTESEATFSTVACAAVTPDHQEAAVRTTAPVRSRLNSSQQAPQPGGGTNEESGSSSGTAGEGRGPPLWKGTPEEKEREKMMTMMKVLVMAER</sequence>